<reference evidence="2" key="2">
    <citation type="submission" date="2024-07" db="EMBL/GenBank/DDBJ databases">
        <title>Streptomyces haneummycinica sp. nov., a new antibiotic-producing actinobacterium isolated from marine sediment.</title>
        <authorList>
            <person name="Uemura M."/>
            <person name="Hamada M."/>
            <person name="Hirano S."/>
            <person name="Kobayashi K."/>
            <person name="Ohshiro T."/>
            <person name="Kobayashi T."/>
            <person name="Terahara T."/>
        </authorList>
    </citation>
    <scope>NUCLEOTIDE SEQUENCE</scope>
    <source>
        <strain evidence="2">KM77-8</strain>
        <plasmid evidence="2">pKM77-8_1</plasmid>
    </source>
</reference>
<dbReference type="EMBL" id="AP035769">
    <property type="protein sequence ID" value="BFO23034.1"/>
    <property type="molecule type" value="Genomic_DNA"/>
</dbReference>
<name>A0AAT9HZS6_9ACTN</name>
<feature type="compositionally biased region" description="Low complexity" evidence="1">
    <location>
        <begin position="28"/>
        <end position="49"/>
    </location>
</feature>
<evidence type="ECO:0000256" key="1">
    <source>
        <dbReference type="SAM" id="MobiDB-lite"/>
    </source>
</evidence>
<accession>A0AAT9HZS6</accession>
<feature type="compositionally biased region" description="Basic and acidic residues" evidence="1">
    <location>
        <begin position="58"/>
        <end position="138"/>
    </location>
</feature>
<feature type="region of interest" description="Disordered" evidence="1">
    <location>
        <begin position="1"/>
        <end position="153"/>
    </location>
</feature>
<gene>
    <name evidence="2" type="ORF">SHKM778_94220</name>
</gene>
<feature type="compositionally biased region" description="Acidic residues" evidence="1">
    <location>
        <begin position="139"/>
        <end position="150"/>
    </location>
</feature>
<organism evidence="2">
    <name type="scientific">Streptomyces haneummycinicus</name>
    <dbReference type="NCBI Taxonomy" id="3074435"/>
    <lineage>
        <taxon>Bacteria</taxon>
        <taxon>Bacillati</taxon>
        <taxon>Actinomycetota</taxon>
        <taxon>Actinomycetes</taxon>
        <taxon>Kitasatosporales</taxon>
        <taxon>Streptomycetaceae</taxon>
        <taxon>Streptomyces</taxon>
    </lineage>
</organism>
<evidence type="ECO:0000313" key="2">
    <source>
        <dbReference type="EMBL" id="BFO23034.1"/>
    </source>
</evidence>
<protein>
    <submittedName>
        <fullName evidence="2">Uncharacterized protein</fullName>
    </submittedName>
</protein>
<proteinExistence type="predicted"/>
<dbReference type="AlphaFoldDB" id="A0AAT9HZS6"/>
<sequence>MTETYKPSGPVAPPKPEVGGLGRRRGSRVAAAGSPSVAASPPGAPVPAAFVGNGRSDQSAEEKREAEEAARAEAEAEEKREAEEAARAEAEAQEKREAEEAARAEAEAQEKREAEEAARAEAEAQEKREAEEAARAEAEADAATDYDESEYQGSATGKVTLQTYVPSSIAVKVKDMQQTGKSAEVIILTAVAQCADRLPELIAEARGPVHEGGLFPGLEIIERGPGRPKKVEPANSRLQYSVSMKWMPTLQAVAKKHNLKQSVLARIALGAYFDIPVRLERVN</sequence>
<reference evidence="2" key="1">
    <citation type="submission" date="2024-06" db="EMBL/GenBank/DDBJ databases">
        <authorList>
            <consortium name="consrtm"/>
            <person name="Uemura M."/>
            <person name="Terahara T."/>
        </authorList>
    </citation>
    <scope>NUCLEOTIDE SEQUENCE</scope>
    <source>
        <strain evidence="2">KM77-8</strain>
        <plasmid evidence="2">pKM77-8_1</plasmid>
    </source>
</reference>
<keyword evidence="2" id="KW-0614">Plasmid</keyword>
<geneLocation type="plasmid" evidence="2">
    <name>pKM77-8_1</name>
</geneLocation>